<sequence>MILIITDSPKEAFILKRFLIREILRTSVRLYKDAGSIQSGIYKKGFNILKNKIIIFTEHGRVITPVSEKKRRFIENAGKKGQRLAKKARTVYLLRRASAGESIVFIKKIIKTGGKNIYEYE</sequence>
<dbReference type="STRING" id="679200.HMPREF9333_00319"/>
<dbReference type="RefSeq" id="WP_005539345.1">
    <property type="nucleotide sequence ID" value="NZ_JH378829.1"/>
</dbReference>
<dbReference type="Proteomes" id="UP000003011">
    <property type="component" value="Unassembled WGS sequence"/>
</dbReference>
<accession>G5GFI0</accession>
<keyword evidence="2" id="KW-1185">Reference proteome</keyword>
<dbReference type="AlphaFoldDB" id="G5GFI0"/>
<comment type="caution">
    <text evidence="1">The sequence shown here is derived from an EMBL/GenBank/DDBJ whole genome shotgun (WGS) entry which is preliminary data.</text>
</comment>
<dbReference type="EMBL" id="ACZL01000007">
    <property type="protein sequence ID" value="EHI56457.1"/>
    <property type="molecule type" value="Genomic_DNA"/>
</dbReference>
<organism evidence="1 2">
    <name type="scientific">Johnsonella ignava ATCC 51276</name>
    <dbReference type="NCBI Taxonomy" id="679200"/>
    <lineage>
        <taxon>Bacteria</taxon>
        <taxon>Bacillati</taxon>
        <taxon>Bacillota</taxon>
        <taxon>Clostridia</taxon>
        <taxon>Lachnospirales</taxon>
        <taxon>Lachnospiraceae</taxon>
        <taxon>Johnsonella</taxon>
    </lineage>
</organism>
<proteinExistence type="predicted"/>
<evidence type="ECO:0000313" key="2">
    <source>
        <dbReference type="Proteomes" id="UP000003011"/>
    </source>
</evidence>
<protein>
    <submittedName>
        <fullName evidence="1">Uncharacterized protein</fullName>
    </submittedName>
</protein>
<reference evidence="1 2" key="1">
    <citation type="submission" date="2011-08" db="EMBL/GenBank/DDBJ databases">
        <title>The Genome Sequence of Johnsonella ignava ATCC 51276.</title>
        <authorList>
            <consortium name="The Broad Institute Genome Sequencing Platform"/>
            <person name="Earl A."/>
            <person name="Ward D."/>
            <person name="Feldgarden M."/>
            <person name="Gevers D."/>
            <person name="Izard J."/>
            <person name="Blanton J.M."/>
            <person name="Baranova O.V."/>
            <person name="Dewhirst F.E."/>
            <person name="Young S.K."/>
            <person name="Zeng Q."/>
            <person name="Gargeya S."/>
            <person name="Fitzgerald M."/>
            <person name="Haas B."/>
            <person name="Abouelleil A."/>
            <person name="Alvarado L."/>
            <person name="Arachchi H.M."/>
            <person name="Berlin A."/>
            <person name="Brown A."/>
            <person name="Chapman S.B."/>
            <person name="Chen Z."/>
            <person name="Dunbar C."/>
            <person name="Freedman E."/>
            <person name="Gearin G."/>
            <person name="Gellesch M."/>
            <person name="Goldberg J."/>
            <person name="Griggs A."/>
            <person name="Gujja S."/>
            <person name="Heiman D."/>
            <person name="Howarth C."/>
            <person name="Larson L."/>
            <person name="Lui A."/>
            <person name="MacDonald P.J.P."/>
            <person name="Montmayeur A."/>
            <person name="Murphy C."/>
            <person name="Neiman D."/>
            <person name="Pearson M."/>
            <person name="Priest M."/>
            <person name="Roberts A."/>
            <person name="Saif S."/>
            <person name="Shea T."/>
            <person name="Shenoy N."/>
            <person name="Sisk P."/>
            <person name="Stolte C."/>
            <person name="Sykes S."/>
            <person name="Wortman J."/>
            <person name="Nusbaum C."/>
            <person name="Birren B."/>
        </authorList>
    </citation>
    <scope>NUCLEOTIDE SEQUENCE [LARGE SCALE GENOMIC DNA]</scope>
    <source>
        <strain evidence="1 2">ATCC 51276</strain>
    </source>
</reference>
<dbReference type="HOGENOM" id="CLU_2034958_0_0_9"/>
<gene>
    <name evidence="1" type="ORF">HMPREF9333_00319</name>
</gene>
<evidence type="ECO:0000313" key="1">
    <source>
        <dbReference type="EMBL" id="EHI56457.1"/>
    </source>
</evidence>
<name>G5GFI0_9FIRM</name>